<evidence type="ECO:0000313" key="3">
    <source>
        <dbReference type="EMBL" id="MFD2470790.1"/>
    </source>
</evidence>
<dbReference type="EMBL" id="JBHUKS010000018">
    <property type="protein sequence ID" value="MFD2470790.1"/>
    <property type="molecule type" value="Genomic_DNA"/>
</dbReference>
<dbReference type="Proteomes" id="UP001597483">
    <property type="component" value="Unassembled WGS sequence"/>
</dbReference>
<reference evidence="4" key="1">
    <citation type="journal article" date="2019" name="Int. J. Syst. Evol. Microbiol.">
        <title>The Global Catalogue of Microorganisms (GCM) 10K type strain sequencing project: providing services to taxonomists for standard genome sequencing and annotation.</title>
        <authorList>
            <consortium name="The Broad Institute Genomics Platform"/>
            <consortium name="The Broad Institute Genome Sequencing Center for Infectious Disease"/>
            <person name="Wu L."/>
            <person name="Ma J."/>
        </authorList>
    </citation>
    <scope>NUCLEOTIDE SEQUENCE [LARGE SCALE GENOMIC DNA]</scope>
    <source>
        <strain evidence="4">CGMCC 4.7641</strain>
    </source>
</reference>
<comment type="caution">
    <text evidence="3">The sequence shown here is derived from an EMBL/GenBank/DDBJ whole genome shotgun (WGS) entry which is preliminary data.</text>
</comment>
<keyword evidence="2" id="KW-0472">Membrane</keyword>
<evidence type="ECO:0008006" key="5">
    <source>
        <dbReference type="Google" id="ProtNLM"/>
    </source>
</evidence>
<protein>
    <recommendedName>
        <fullName evidence="5">PH domain-containing protein</fullName>
    </recommendedName>
</protein>
<feature type="transmembrane region" description="Helical" evidence="2">
    <location>
        <begin position="20"/>
        <end position="45"/>
    </location>
</feature>
<feature type="region of interest" description="Disordered" evidence="1">
    <location>
        <begin position="89"/>
        <end position="126"/>
    </location>
</feature>
<keyword evidence="2" id="KW-0812">Transmembrane</keyword>
<name>A0ABW5HBT5_9PSEU</name>
<dbReference type="RefSeq" id="WP_378308087.1">
    <property type="nucleotide sequence ID" value="NZ_JBHUKS010000018.1"/>
</dbReference>
<evidence type="ECO:0000256" key="2">
    <source>
        <dbReference type="SAM" id="Phobius"/>
    </source>
</evidence>
<sequence length="126" mass="13470">MAALPRLPLLPHGRDPALAAAALAASFDLSYGGLLGWIVVLGLLVGTAVERRGFVAGTSYLVTDRRLVFVSPRPPGTEFRWAQLAGLRPPRVRDHGDGDGTIDFRPTATKRRATGRGRPGPRSCQS</sequence>
<keyword evidence="2" id="KW-1133">Transmembrane helix</keyword>
<keyword evidence="4" id="KW-1185">Reference proteome</keyword>
<gene>
    <name evidence="3" type="ORF">ACFSVL_25595</name>
</gene>
<evidence type="ECO:0000313" key="4">
    <source>
        <dbReference type="Proteomes" id="UP001597483"/>
    </source>
</evidence>
<proteinExistence type="predicted"/>
<evidence type="ECO:0000256" key="1">
    <source>
        <dbReference type="SAM" id="MobiDB-lite"/>
    </source>
</evidence>
<accession>A0ABW5HBT5</accession>
<organism evidence="3 4">
    <name type="scientific">Amycolatopsis silviterrae</name>
    <dbReference type="NCBI Taxonomy" id="1656914"/>
    <lineage>
        <taxon>Bacteria</taxon>
        <taxon>Bacillati</taxon>
        <taxon>Actinomycetota</taxon>
        <taxon>Actinomycetes</taxon>
        <taxon>Pseudonocardiales</taxon>
        <taxon>Pseudonocardiaceae</taxon>
        <taxon>Amycolatopsis</taxon>
    </lineage>
</organism>